<accession>A0A1J5N037</accession>
<dbReference type="RefSeq" id="WP_071544140.1">
    <property type="nucleotide sequence ID" value="NZ_LKAQ01000001.1"/>
</dbReference>
<name>A0A1J5N037_9BACT</name>
<organism evidence="1 2">
    <name type="scientific">Pseudodesulfovibrio hydrargyri</name>
    <dbReference type="NCBI Taxonomy" id="2125990"/>
    <lineage>
        <taxon>Bacteria</taxon>
        <taxon>Pseudomonadati</taxon>
        <taxon>Thermodesulfobacteriota</taxon>
        <taxon>Desulfovibrionia</taxon>
        <taxon>Desulfovibrionales</taxon>
        <taxon>Desulfovibrionaceae</taxon>
    </lineage>
</organism>
<gene>
    <name evidence="1" type="ORF">BerOc1_00510</name>
</gene>
<evidence type="ECO:0000313" key="1">
    <source>
        <dbReference type="EMBL" id="OIQ52038.1"/>
    </source>
</evidence>
<dbReference type="AlphaFoldDB" id="A0A1J5N037"/>
<sequence>MNRHLTDRIWGLLLKIAFGPLNCNTTDDVAADRTVIPYGSARRALALLGGDMEESGDDSGMTLTLGNPMHANAGIRKLSLRFNPTRRLTGISITWDADGNTFGKLKSWLDRDVRTARCHRVGYDLACHYELENSHIELIGNPFSFGMSREVTLSCFLDSGGKMTALFSNLGKTSGAQSIAA</sequence>
<keyword evidence="2" id="KW-1185">Reference proteome</keyword>
<reference evidence="1 2" key="1">
    <citation type="submission" date="2015-09" db="EMBL/GenBank/DDBJ databases">
        <title>Genome of Desulfovibrio dechloracetivorans BerOc1, a mercury methylating strain isolated from highly hydrocarbons and metals contaminated coastal sediments.</title>
        <authorList>
            <person name="Goni Urriza M."/>
            <person name="Gassie C."/>
            <person name="Bouchez O."/>
            <person name="Klopp C."/>
            <person name="Ranchou-Peyruse A."/>
            <person name="Remy G."/>
        </authorList>
    </citation>
    <scope>NUCLEOTIDE SEQUENCE [LARGE SCALE GENOMIC DNA]</scope>
    <source>
        <strain evidence="1 2">BerOc1</strain>
    </source>
</reference>
<proteinExistence type="predicted"/>
<evidence type="ECO:0000313" key="2">
    <source>
        <dbReference type="Proteomes" id="UP000181901"/>
    </source>
</evidence>
<dbReference type="Proteomes" id="UP000181901">
    <property type="component" value="Unassembled WGS sequence"/>
</dbReference>
<protein>
    <submittedName>
        <fullName evidence="1">Uncharacterized protein</fullName>
    </submittedName>
</protein>
<dbReference type="EMBL" id="LKAQ01000001">
    <property type="protein sequence ID" value="OIQ52038.1"/>
    <property type="molecule type" value="Genomic_DNA"/>
</dbReference>
<comment type="caution">
    <text evidence="1">The sequence shown here is derived from an EMBL/GenBank/DDBJ whole genome shotgun (WGS) entry which is preliminary data.</text>
</comment>